<feature type="compositionally biased region" description="Polar residues" evidence="1">
    <location>
        <begin position="79"/>
        <end position="90"/>
    </location>
</feature>
<organism evidence="2">
    <name type="scientific">Oryza punctata</name>
    <name type="common">Red rice</name>
    <dbReference type="NCBI Taxonomy" id="4537"/>
    <lineage>
        <taxon>Eukaryota</taxon>
        <taxon>Viridiplantae</taxon>
        <taxon>Streptophyta</taxon>
        <taxon>Embryophyta</taxon>
        <taxon>Tracheophyta</taxon>
        <taxon>Spermatophyta</taxon>
        <taxon>Magnoliopsida</taxon>
        <taxon>Liliopsida</taxon>
        <taxon>Poales</taxon>
        <taxon>Poaceae</taxon>
        <taxon>BOP clade</taxon>
        <taxon>Oryzoideae</taxon>
        <taxon>Oryzeae</taxon>
        <taxon>Oryzinae</taxon>
        <taxon>Oryza</taxon>
    </lineage>
</organism>
<reference evidence="2" key="1">
    <citation type="submission" date="2015-04" db="UniProtKB">
        <authorList>
            <consortium name="EnsemblPlants"/>
        </authorList>
    </citation>
    <scope>IDENTIFICATION</scope>
</reference>
<dbReference type="EnsemblPlants" id="OPUNC03G20210.1">
    <property type="protein sequence ID" value="OPUNC03G20210.1"/>
    <property type="gene ID" value="OPUNC03G20210"/>
</dbReference>
<feature type="region of interest" description="Disordered" evidence="1">
    <location>
        <begin position="37"/>
        <end position="103"/>
    </location>
</feature>
<reference evidence="2" key="2">
    <citation type="submission" date="2018-05" db="EMBL/GenBank/DDBJ databases">
        <title>OpunRS2 (Oryza punctata Reference Sequence Version 2).</title>
        <authorList>
            <person name="Zhang J."/>
            <person name="Kudrna D."/>
            <person name="Lee S."/>
            <person name="Talag J."/>
            <person name="Welchert J."/>
            <person name="Wing R.A."/>
        </authorList>
    </citation>
    <scope>NUCLEOTIDE SEQUENCE [LARGE SCALE GENOMIC DNA]</scope>
</reference>
<evidence type="ECO:0000313" key="2">
    <source>
        <dbReference type="EnsemblPlants" id="OPUNC03G20210.1"/>
    </source>
</evidence>
<accession>A0A0E0KF15</accession>
<evidence type="ECO:0000313" key="3">
    <source>
        <dbReference type="Proteomes" id="UP000026962"/>
    </source>
</evidence>
<dbReference type="AlphaFoldDB" id="A0A0E0KF15"/>
<dbReference type="Gramene" id="OPUNC03G20210.1">
    <property type="protein sequence ID" value="OPUNC03G20210.1"/>
    <property type="gene ID" value="OPUNC03G20210"/>
</dbReference>
<dbReference type="HOGENOM" id="CLU_2268157_0_0_1"/>
<dbReference type="Proteomes" id="UP000026962">
    <property type="component" value="Chromosome 3"/>
</dbReference>
<name>A0A0E0KF15_ORYPU</name>
<proteinExistence type="predicted"/>
<protein>
    <submittedName>
        <fullName evidence="2">Uncharacterized protein</fullName>
    </submittedName>
</protein>
<evidence type="ECO:0000256" key="1">
    <source>
        <dbReference type="SAM" id="MobiDB-lite"/>
    </source>
</evidence>
<keyword evidence="3" id="KW-1185">Reference proteome</keyword>
<feature type="compositionally biased region" description="Basic and acidic residues" evidence="1">
    <location>
        <begin position="67"/>
        <end position="78"/>
    </location>
</feature>
<sequence length="103" mass="11346">MAGVMTQPPWINPVGKESRPMKIFVFVRDFNRPTPGFPCIPRQGKKSASLMARKKTSRGSRVTLQRRCGEGGARRDSDATTMATTRSLLRQPSPPVVTFSPGD</sequence>